<evidence type="ECO:0000313" key="7">
    <source>
        <dbReference type="Proteomes" id="UP000527143"/>
    </source>
</evidence>
<name>A0A840Y971_9SPHN</name>
<evidence type="ECO:0000256" key="2">
    <source>
        <dbReference type="ARBA" id="ARBA00023125"/>
    </source>
</evidence>
<dbReference type="GO" id="GO:0003700">
    <property type="term" value="F:DNA-binding transcription factor activity"/>
    <property type="evidence" value="ECO:0007669"/>
    <property type="project" value="InterPro"/>
</dbReference>
<evidence type="ECO:0000313" key="6">
    <source>
        <dbReference type="EMBL" id="MBB5709887.1"/>
    </source>
</evidence>
<dbReference type="GO" id="GO:0043565">
    <property type="term" value="F:sequence-specific DNA binding"/>
    <property type="evidence" value="ECO:0007669"/>
    <property type="project" value="InterPro"/>
</dbReference>
<dbReference type="PRINTS" id="PR00032">
    <property type="entry name" value="HTHARAC"/>
</dbReference>
<dbReference type="PANTHER" id="PTHR46796:SF13">
    <property type="entry name" value="HTH-TYPE TRANSCRIPTIONAL ACTIVATOR RHAS"/>
    <property type="match status" value="1"/>
</dbReference>
<keyword evidence="3" id="KW-0804">Transcription</keyword>
<dbReference type="PANTHER" id="PTHR46796">
    <property type="entry name" value="HTH-TYPE TRANSCRIPTIONAL ACTIVATOR RHAS-RELATED"/>
    <property type="match status" value="1"/>
</dbReference>
<dbReference type="Proteomes" id="UP000527143">
    <property type="component" value="Unassembled WGS sequence"/>
</dbReference>
<dbReference type="AlphaFoldDB" id="A0A840Y971"/>
<dbReference type="PROSITE" id="PS01124">
    <property type="entry name" value="HTH_ARAC_FAMILY_2"/>
    <property type="match status" value="1"/>
</dbReference>
<sequence length="287" mass="30350">MLITPLPGTLDGAVDRLALCELHSDVPFDDDGTASITLHCVLSGKVRAVVDGLPPHSLPKGCAMLLPAGKALRLVAERGRGAAARRTPVRVLIGNVSVTASVALGLGDTLRQPMLHDLHAAPGAEALLAALEVELERPGTGTVLVASALMKLFLVHAARKLAQGETHSDPRVAKVVSAVLTDPGSPHSIASLAELIGMSRATFIRHFMRATGMNPMQFVAKARLDHAAELLRSTDLPVKSVAARIGYLNRSHFSRAFRRAHGMDPSQFRSAQAGEPAPRIVEDVEAP</sequence>
<protein>
    <submittedName>
        <fullName evidence="6">AraC-like DNA-binding protein</fullName>
    </submittedName>
</protein>
<dbReference type="SMART" id="SM00342">
    <property type="entry name" value="HTH_ARAC"/>
    <property type="match status" value="1"/>
</dbReference>
<dbReference type="InterPro" id="IPR018060">
    <property type="entry name" value="HTH_AraC"/>
</dbReference>
<evidence type="ECO:0000259" key="5">
    <source>
        <dbReference type="PROSITE" id="PS01124"/>
    </source>
</evidence>
<dbReference type="Pfam" id="PF12833">
    <property type="entry name" value="HTH_18"/>
    <property type="match status" value="1"/>
</dbReference>
<dbReference type="Pfam" id="PF12852">
    <property type="entry name" value="Cupin_6"/>
    <property type="match status" value="1"/>
</dbReference>
<feature type="region of interest" description="Disordered" evidence="4">
    <location>
        <begin position="264"/>
        <end position="287"/>
    </location>
</feature>
<dbReference type="RefSeq" id="WP_184085275.1">
    <property type="nucleotide sequence ID" value="NZ_JACIJF010000002.1"/>
</dbReference>
<dbReference type="InterPro" id="IPR050204">
    <property type="entry name" value="AraC_XylS_family_regulators"/>
</dbReference>
<organism evidence="6 7">
    <name type="scientific">Sphingomonas xinjiangensis</name>
    <dbReference type="NCBI Taxonomy" id="643568"/>
    <lineage>
        <taxon>Bacteria</taxon>
        <taxon>Pseudomonadati</taxon>
        <taxon>Pseudomonadota</taxon>
        <taxon>Alphaproteobacteria</taxon>
        <taxon>Sphingomonadales</taxon>
        <taxon>Sphingomonadaceae</taxon>
        <taxon>Sphingomonas</taxon>
    </lineage>
</organism>
<proteinExistence type="predicted"/>
<evidence type="ECO:0000256" key="3">
    <source>
        <dbReference type="ARBA" id="ARBA00023163"/>
    </source>
</evidence>
<feature type="domain" description="HTH araC/xylS-type" evidence="5">
    <location>
        <begin position="173"/>
        <end position="271"/>
    </location>
</feature>
<dbReference type="Gene3D" id="1.10.10.60">
    <property type="entry name" value="Homeodomain-like"/>
    <property type="match status" value="2"/>
</dbReference>
<gene>
    <name evidence="6" type="ORF">FHT02_001109</name>
</gene>
<dbReference type="InterPro" id="IPR020449">
    <property type="entry name" value="Tscrpt_reg_AraC-type_HTH"/>
</dbReference>
<keyword evidence="2 6" id="KW-0238">DNA-binding</keyword>
<comment type="caution">
    <text evidence="6">The sequence shown here is derived from an EMBL/GenBank/DDBJ whole genome shotgun (WGS) entry which is preliminary data.</text>
</comment>
<keyword evidence="7" id="KW-1185">Reference proteome</keyword>
<reference evidence="6 7" key="1">
    <citation type="submission" date="2020-08" db="EMBL/GenBank/DDBJ databases">
        <title>Genomic Encyclopedia of Type Strains, Phase IV (KMG-IV): sequencing the most valuable type-strain genomes for metagenomic binning, comparative biology and taxonomic classification.</title>
        <authorList>
            <person name="Goeker M."/>
        </authorList>
    </citation>
    <scope>NUCLEOTIDE SEQUENCE [LARGE SCALE GENOMIC DNA]</scope>
    <source>
        <strain evidence="6 7">DSM 26736</strain>
    </source>
</reference>
<keyword evidence="1" id="KW-0805">Transcription regulation</keyword>
<dbReference type="InterPro" id="IPR032783">
    <property type="entry name" value="AraC_lig"/>
</dbReference>
<evidence type="ECO:0000256" key="4">
    <source>
        <dbReference type="SAM" id="MobiDB-lite"/>
    </source>
</evidence>
<dbReference type="EMBL" id="JACIJF010000002">
    <property type="protein sequence ID" value="MBB5709887.1"/>
    <property type="molecule type" value="Genomic_DNA"/>
</dbReference>
<dbReference type="SUPFAM" id="SSF46689">
    <property type="entry name" value="Homeodomain-like"/>
    <property type="match status" value="2"/>
</dbReference>
<dbReference type="InterPro" id="IPR009057">
    <property type="entry name" value="Homeodomain-like_sf"/>
</dbReference>
<evidence type="ECO:0000256" key="1">
    <source>
        <dbReference type="ARBA" id="ARBA00023015"/>
    </source>
</evidence>
<accession>A0A840Y971</accession>